<feature type="compositionally biased region" description="Polar residues" evidence="1">
    <location>
        <begin position="92"/>
        <end position="106"/>
    </location>
</feature>
<gene>
    <name evidence="2" type="ORF">PIB30_087490</name>
</gene>
<evidence type="ECO:0000313" key="3">
    <source>
        <dbReference type="Proteomes" id="UP001341840"/>
    </source>
</evidence>
<feature type="compositionally biased region" description="Basic and acidic residues" evidence="1">
    <location>
        <begin position="109"/>
        <end position="128"/>
    </location>
</feature>
<feature type="compositionally biased region" description="Basic and acidic residues" evidence="1">
    <location>
        <begin position="78"/>
        <end position="88"/>
    </location>
</feature>
<feature type="compositionally biased region" description="Polar residues" evidence="1">
    <location>
        <begin position="31"/>
        <end position="51"/>
    </location>
</feature>
<feature type="compositionally biased region" description="Basic and acidic residues" evidence="1">
    <location>
        <begin position="176"/>
        <end position="197"/>
    </location>
</feature>
<dbReference type="Proteomes" id="UP001341840">
    <property type="component" value="Unassembled WGS sequence"/>
</dbReference>
<keyword evidence="3" id="KW-1185">Reference proteome</keyword>
<reference evidence="2 3" key="1">
    <citation type="journal article" date="2023" name="Plants (Basel)">
        <title>Bridging the Gap: Combining Genomics and Transcriptomics Approaches to Understand Stylosanthes scabra, an Orphan Legume from the Brazilian Caatinga.</title>
        <authorList>
            <person name="Ferreira-Neto J.R.C."/>
            <person name="da Silva M.D."/>
            <person name="Binneck E."/>
            <person name="de Melo N.F."/>
            <person name="da Silva R.H."/>
            <person name="de Melo A.L.T.M."/>
            <person name="Pandolfi V."/>
            <person name="Bustamante F.O."/>
            <person name="Brasileiro-Vidal A.C."/>
            <person name="Benko-Iseppon A.M."/>
        </authorList>
    </citation>
    <scope>NUCLEOTIDE SEQUENCE [LARGE SCALE GENOMIC DNA]</scope>
    <source>
        <tissue evidence="2">Leaves</tissue>
    </source>
</reference>
<name>A0ABU6TSZ9_9FABA</name>
<dbReference type="EMBL" id="JASCZI010092165">
    <property type="protein sequence ID" value="MED6151981.1"/>
    <property type="molecule type" value="Genomic_DNA"/>
</dbReference>
<protein>
    <submittedName>
        <fullName evidence="2">Uncharacterized protein</fullName>
    </submittedName>
</protein>
<feature type="compositionally biased region" description="Polar residues" evidence="1">
    <location>
        <begin position="66"/>
        <end position="76"/>
    </location>
</feature>
<evidence type="ECO:0000313" key="2">
    <source>
        <dbReference type="EMBL" id="MED6151981.1"/>
    </source>
</evidence>
<evidence type="ECO:0000256" key="1">
    <source>
        <dbReference type="SAM" id="MobiDB-lite"/>
    </source>
</evidence>
<organism evidence="2 3">
    <name type="scientific">Stylosanthes scabra</name>
    <dbReference type="NCBI Taxonomy" id="79078"/>
    <lineage>
        <taxon>Eukaryota</taxon>
        <taxon>Viridiplantae</taxon>
        <taxon>Streptophyta</taxon>
        <taxon>Embryophyta</taxon>
        <taxon>Tracheophyta</taxon>
        <taxon>Spermatophyta</taxon>
        <taxon>Magnoliopsida</taxon>
        <taxon>eudicotyledons</taxon>
        <taxon>Gunneridae</taxon>
        <taxon>Pentapetalae</taxon>
        <taxon>rosids</taxon>
        <taxon>fabids</taxon>
        <taxon>Fabales</taxon>
        <taxon>Fabaceae</taxon>
        <taxon>Papilionoideae</taxon>
        <taxon>50 kb inversion clade</taxon>
        <taxon>dalbergioids sensu lato</taxon>
        <taxon>Dalbergieae</taxon>
        <taxon>Pterocarpus clade</taxon>
        <taxon>Stylosanthes</taxon>
    </lineage>
</organism>
<accession>A0ABU6TSZ9</accession>
<feature type="region of interest" description="Disordered" evidence="1">
    <location>
        <begin position="30"/>
        <end position="197"/>
    </location>
</feature>
<feature type="region of interest" description="Disordered" evidence="1">
    <location>
        <begin position="265"/>
        <end position="284"/>
    </location>
</feature>
<feature type="compositionally biased region" description="Basic and acidic residues" evidence="1">
    <location>
        <begin position="150"/>
        <end position="168"/>
    </location>
</feature>
<feature type="non-terminal residue" evidence="2">
    <location>
        <position position="485"/>
    </location>
</feature>
<feature type="compositionally biased region" description="Polar residues" evidence="1">
    <location>
        <begin position="134"/>
        <end position="149"/>
    </location>
</feature>
<comment type="caution">
    <text evidence="2">The sequence shown here is derived from an EMBL/GenBank/DDBJ whole genome shotgun (WGS) entry which is preliminary data.</text>
</comment>
<proteinExistence type="predicted"/>
<sequence>MRPILPEICWKEVEDWEIEWIEMRARLLQQPEATKSQPSSKQEIRATSTEIQGKRKAEVDADSDSIDQQRTTSSPEIQEIKEVERDAEIDSPTKSATTTDQESTISILVKEKPDSYQEEQDRHREHGSIPHSVGTDSISIEKANTSGDWSTDKNGVEDDDVVKRKVEPPDLEVTDVDARWRSSDRRRGSGARDSRKIDGGFRRVCPIVSRPPPLMAAVFPWDRGKGPHGTTGEGRAATTAGRREEAGVMDGVVTAVVEKKRLSKEGPTTTCMTGGGGASTRGPEVKGEMARMATSAAGGWREDDEKEGKEFVSVEEKTHSGAGATGNGGAPWRGSSGSVVPLLLVVCINERLGLMEPPFKLQQALMTVEMLNPLQVWLGSEVFQAQGPLTWSHIGTWSKKKGFDDYGYGYDYGGGNIWGMEEEQGFGGGRLLQEVPSNLLGILGWGRDMAIRVGTANFIHYDNGSKTSEEEVAAWVYLGFIKTNW</sequence>